<dbReference type="RefSeq" id="XP_045950854.1">
    <property type="nucleotide sequence ID" value="XM_046105295.1"/>
</dbReference>
<gene>
    <name evidence="2" type="ORF">BKA67DRAFT_596372</name>
</gene>
<dbReference type="PANTHER" id="PTHR33840">
    <property type="match status" value="1"/>
</dbReference>
<sequence>MGSLGQESDIPVMSKRIVVCCDGTWQSSVSGLKNVPSNVTRLARSIARSARDVDGKIWQQIVHYDAGIGTGDISKEEKDRQGGFGIGFIGNVIEAYNFIVLNYSKGDQIFCFGFSRGAYTARAVAGLVNDIGVISPRDLQDFPDLYRLYQENKDSHGFRKSRHYREWVNGALSDADSVASPVSPQTPRYGKSYHADAPEDSRVVQVVGVFDTVGSLGVPDLPWTVPHLNWLEKFLGIPDAGFHNVALSPYIRHAFHALALDEHRSPFSPTLWHFPPDGDLSTKKPRKSHDELHEDWKRIEHDPEATQKQIEATWGELIDSEMYEALKGTDSELLQVWFPGYHINIGGGSDDPLDEREGDFEQIALITFAWMCEQISPYIQLDKDIFNLAKNSLQDRYDLIACPLEPLPPTMLPKGGNDIGHWLKKRASSFLVKNGLKDSHKTVSEQVQFGWATGPIEDSFSGAMVLAGSRTRTPGRYNERNFDGVRIGKTYEMIHPTVWYRQERRPDYLPEALKGFKRQQASTKGFEWRNGSTAIPEYLIKPNDFFTRYIAAHNDLEGEANAFEFIRSIDKVVGEQPI</sequence>
<dbReference type="EMBL" id="JAGPXC010000015">
    <property type="protein sequence ID" value="KAH6638582.1"/>
    <property type="molecule type" value="Genomic_DNA"/>
</dbReference>
<dbReference type="GeneID" id="70134186"/>
<reference evidence="2" key="1">
    <citation type="journal article" date="2021" name="Nat. Commun.">
        <title>Genetic determinants of endophytism in the Arabidopsis root mycobiome.</title>
        <authorList>
            <person name="Mesny F."/>
            <person name="Miyauchi S."/>
            <person name="Thiergart T."/>
            <person name="Pickel B."/>
            <person name="Atanasova L."/>
            <person name="Karlsson M."/>
            <person name="Huettel B."/>
            <person name="Barry K.W."/>
            <person name="Haridas S."/>
            <person name="Chen C."/>
            <person name="Bauer D."/>
            <person name="Andreopoulos W."/>
            <person name="Pangilinan J."/>
            <person name="LaButti K."/>
            <person name="Riley R."/>
            <person name="Lipzen A."/>
            <person name="Clum A."/>
            <person name="Drula E."/>
            <person name="Henrissat B."/>
            <person name="Kohler A."/>
            <person name="Grigoriev I.V."/>
            <person name="Martin F.M."/>
            <person name="Hacquard S."/>
        </authorList>
    </citation>
    <scope>NUCLEOTIDE SEQUENCE</scope>
    <source>
        <strain evidence="2">MPI-SDFR-AT-0073</strain>
    </source>
</reference>
<keyword evidence="3" id="KW-1185">Reference proteome</keyword>
<dbReference type="Proteomes" id="UP000758603">
    <property type="component" value="Unassembled WGS sequence"/>
</dbReference>
<dbReference type="Pfam" id="PF09994">
    <property type="entry name" value="T6SS_Tle1-like_cat"/>
    <property type="match status" value="1"/>
</dbReference>
<proteinExistence type="predicted"/>
<evidence type="ECO:0000259" key="1">
    <source>
        <dbReference type="Pfam" id="PF09994"/>
    </source>
</evidence>
<feature type="domain" description="T6SS Phospholipase effector Tle1-like catalytic" evidence="1">
    <location>
        <begin position="15"/>
        <end position="374"/>
    </location>
</feature>
<name>A0A9P8RJG1_9PEZI</name>
<dbReference type="AlphaFoldDB" id="A0A9P8RJG1"/>
<protein>
    <recommendedName>
        <fullName evidence="1">T6SS Phospholipase effector Tle1-like catalytic domain-containing protein</fullName>
    </recommendedName>
</protein>
<evidence type="ECO:0000313" key="2">
    <source>
        <dbReference type="EMBL" id="KAH6638582.1"/>
    </source>
</evidence>
<dbReference type="PANTHER" id="PTHR33840:SF16">
    <property type="entry name" value="DUF2235 DOMAIN-CONTAINING PROTEIN"/>
    <property type="match status" value="1"/>
</dbReference>
<comment type="caution">
    <text evidence="2">The sequence shown here is derived from an EMBL/GenBank/DDBJ whole genome shotgun (WGS) entry which is preliminary data.</text>
</comment>
<evidence type="ECO:0000313" key="3">
    <source>
        <dbReference type="Proteomes" id="UP000758603"/>
    </source>
</evidence>
<dbReference type="OrthoDB" id="3057168at2759"/>
<organism evidence="2 3">
    <name type="scientific">Truncatella angustata</name>
    <dbReference type="NCBI Taxonomy" id="152316"/>
    <lineage>
        <taxon>Eukaryota</taxon>
        <taxon>Fungi</taxon>
        <taxon>Dikarya</taxon>
        <taxon>Ascomycota</taxon>
        <taxon>Pezizomycotina</taxon>
        <taxon>Sordariomycetes</taxon>
        <taxon>Xylariomycetidae</taxon>
        <taxon>Amphisphaeriales</taxon>
        <taxon>Sporocadaceae</taxon>
        <taxon>Truncatella</taxon>
    </lineage>
</organism>
<accession>A0A9P8RJG1</accession>
<dbReference type="InterPro" id="IPR018712">
    <property type="entry name" value="Tle1-like_cat"/>
</dbReference>